<accession>A0A9Q3BK20</accession>
<evidence type="ECO:0000313" key="1">
    <source>
        <dbReference type="EMBL" id="MBW0466367.1"/>
    </source>
</evidence>
<proteinExistence type="predicted"/>
<dbReference type="Proteomes" id="UP000765509">
    <property type="component" value="Unassembled WGS sequence"/>
</dbReference>
<name>A0A9Q3BK20_9BASI</name>
<dbReference type="EMBL" id="AVOT02001279">
    <property type="protein sequence ID" value="MBW0466367.1"/>
    <property type="molecule type" value="Genomic_DNA"/>
</dbReference>
<reference evidence="1" key="1">
    <citation type="submission" date="2021-03" db="EMBL/GenBank/DDBJ databases">
        <title>Draft genome sequence of rust myrtle Austropuccinia psidii MF-1, a brazilian biotype.</title>
        <authorList>
            <person name="Quecine M.C."/>
            <person name="Pachon D.M.R."/>
            <person name="Bonatelli M.L."/>
            <person name="Correr F.H."/>
            <person name="Franceschini L.M."/>
            <person name="Leite T.F."/>
            <person name="Margarido G.R.A."/>
            <person name="Almeida C.A."/>
            <person name="Ferrarezi J.A."/>
            <person name="Labate C.A."/>
        </authorList>
    </citation>
    <scope>NUCLEOTIDE SEQUENCE</scope>
    <source>
        <strain evidence="1">MF-1</strain>
    </source>
</reference>
<comment type="caution">
    <text evidence="1">The sequence shown here is derived from an EMBL/GenBank/DDBJ whole genome shotgun (WGS) entry which is preliminary data.</text>
</comment>
<sequence length="94" mass="10361">MNLRGIGGNTSLVALSEFTPIILALGVETPIHFFMAKGSVYTVLGRPLLANNNIRLEFPSKKGEILSYQEPDGRRLCMPVCKYKALGWQTGPPR</sequence>
<dbReference type="OrthoDB" id="5535068at2759"/>
<protein>
    <submittedName>
        <fullName evidence="1">Uncharacterized protein</fullName>
    </submittedName>
</protein>
<dbReference type="AlphaFoldDB" id="A0A9Q3BK20"/>
<keyword evidence="2" id="KW-1185">Reference proteome</keyword>
<gene>
    <name evidence="1" type="ORF">O181_006082</name>
</gene>
<organism evidence="1 2">
    <name type="scientific">Austropuccinia psidii MF-1</name>
    <dbReference type="NCBI Taxonomy" id="1389203"/>
    <lineage>
        <taxon>Eukaryota</taxon>
        <taxon>Fungi</taxon>
        <taxon>Dikarya</taxon>
        <taxon>Basidiomycota</taxon>
        <taxon>Pucciniomycotina</taxon>
        <taxon>Pucciniomycetes</taxon>
        <taxon>Pucciniales</taxon>
        <taxon>Sphaerophragmiaceae</taxon>
        <taxon>Austropuccinia</taxon>
    </lineage>
</organism>
<evidence type="ECO:0000313" key="2">
    <source>
        <dbReference type="Proteomes" id="UP000765509"/>
    </source>
</evidence>